<reference evidence="2" key="1">
    <citation type="submission" date="2021-12" db="EMBL/GenBank/DDBJ databases">
        <authorList>
            <person name="King R."/>
        </authorList>
    </citation>
    <scope>NUCLEOTIDE SEQUENCE</scope>
</reference>
<gene>
    <name evidence="2" type="ORF">CINC_LOCUS5847</name>
</gene>
<dbReference type="OrthoDB" id="385235at2759"/>
<organism evidence="2 3">
    <name type="scientific">Chrysodeixis includens</name>
    <name type="common">Soybean looper</name>
    <name type="synonym">Pseudoplusia includens</name>
    <dbReference type="NCBI Taxonomy" id="689277"/>
    <lineage>
        <taxon>Eukaryota</taxon>
        <taxon>Metazoa</taxon>
        <taxon>Ecdysozoa</taxon>
        <taxon>Arthropoda</taxon>
        <taxon>Hexapoda</taxon>
        <taxon>Insecta</taxon>
        <taxon>Pterygota</taxon>
        <taxon>Neoptera</taxon>
        <taxon>Endopterygota</taxon>
        <taxon>Lepidoptera</taxon>
        <taxon>Glossata</taxon>
        <taxon>Ditrysia</taxon>
        <taxon>Noctuoidea</taxon>
        <taxon>Noctuidae</taxon>
        <taxon>Plusiinae</taxon>
        <taxon>Chrysodeixis</taxon>
    </lineage>
</organism>
<accession>A0A9P0BSM3</accession>
<dbReference type="PROSITE" id="PS51286">
    <property type="entry name" value="RAP"/>
    <property type="match status" value="1"/>
</dbReference>
<dbReference type="AlphaFoldDB" id="A0A9P0BSM3"/>
<dbReference type="SMART" id="SM00952">
    <property type="entry name" value="RAP"/>
    <property type="match status" value="1"/>
</dbReference>
<name>A0A9P0BSM3_CHRIL</name>
<protein>
    <recommendedName>
        <fullName evidence="1">RAP domain-containing protein</fullName>
    </recommendedName>
</protein>
<dbReference type="EMBL" id="LR824005">
    <property type="protein sequence ID" value="CAH0592686.1"/>
    <property type="molecule type" value="Genomic_DNA"/>
</dbReference>
<evidence type="ECO:0000313" key="3">
    <source>
        <dbReference type="Proteomes" id="UP001154114"/>
    </source>
</evidence>
<dbReference type="InterPro" id="IPR010622">
    <property type="entry name" value="FAST_Leu-rich"/>
</dbReference>
<dbReference type="GO" id="GO:0044528">
    <property type="term" value="P:regulation of mitochondrial mRNA stability"/>
    <property type="evidence" value="ECO:0007669"/>
    <property type="project" value="InterPro"/>
</dbReference>
<evidence type="ECO:0000313" key="2">
    <source>
        <dbReference type="EMBL" id="CAH0592686.1"/>
    </source>
</evidence>
<keyword evidence="3" id="KW-1185">Reference proteome</keyword>
<evidence type="ECO:0000259" key="1">
    <source>
        <dbReference type="PROSITE" id="PS51286"/>
    </source>
</evidence>
<feature type="domain" description="RAP" evidence="1">
    <location>
        <begin position="606"/>
        <end position="667"/>
    </location>
</feature>
<dbReference type="InterPro" id="IPR013584">
    <property type="entry name" value="RAP"/>
</dbReference>
<dbReference type="Pfam" id="PF06743">
    <property type="entry name" value="FAST_1"/>
    <property type="match status" value="1"/>
</dbReference>
<dbReference type="Proteomes" id="UP001154114">
    <property type="component" value="Chromosome 2"/>
</dbReference>
<proteinExistence type="predicted"/>
<sequence length="676" mass="77020">MSKCDTIILLCFCFSCPYKIVFSLNVSKMSLVLRRTYLKAKNNLLSSSNGNNSLPSPLLTFAPRMVSDDKSGNNPHFSSSTILIENGFNVQELPVIIKRLKNLSDIDDKPNEEQSTSGHDSQNYQLIQEEFKQCLDLRDVFSLLSKCTKITPNIALGAIERIYDIEKNPSTLFLDSKTMNINLAKGAILDKLLKVVLKTEDTQTILNILNTMSSFMDPYKYKFHDELLLRVIDNKLSIEQLCEFTTFLISNKSDVKYSDSIDKLWVGFVAREHEIDETNIVQVFDILNGLKVSKRIILTLLEQKLCDLWSKIKVPVMQDIMSTFVQEKYLSVQSFGVVGSWLCANIHALDEDSLLDIISKLTRLKYTDDQIEKAVEKYMKLKGSRIESHVLVVGILNFCMQFQICNEIILNACSDYLLRNWQIVPPSFYKSVIYPYGYLYFEPVNGSVFWNLIDKILNEKFDKICSSDLSLMTLSLIYIGQYPASLVSRMLSPEYLSKVNNAEVMKRFCLIDTAMTLQCDKYMGPLLPKDQWPKPISQDFRIRNILEKIMESLVLAAGGEDKLSIAVSVPYLPSDETYLLDVMLHPAGLGSSTVNWKSKSVRNENIAILIHLPDHYCSNNEHLIGPQVMKKTHLKILGMKVVSLKYSLLSQFYTSFNKAGLKEYLTEKINNAEPCT</sequence>